<evidence type="ECO:0000256" key="5">
    <source>
        <dbReference type="ARBA" id="ARBA00023136"/>
    </source>
</evidence>
<dbReference type="OMA" id="XETAANE"/>
<dbReference type="RefSeq" id="XP_018114434.1">
    <property type="nucleotide sequence ID" value="XM_018258945.2"/>
</dbReference>
<reference evidence="7" key="1">
    <citation type="submission" date="2025-08" db="UniProtKB">
        <authorList>
            <consortium name="RefSeq"/>
        </authorList>
    </citation>
    <scope>IDENTIFICATION</scope>
    <source>
        <strain evidence="7">J_2021</strain>
        <tissue evidence="7">Erythrocytes</tissue>
    </source>
</reference>
<evidence type="ECO:0000313" key="6">
    <source>
        <dbReference type="Proteomes" id="UP000186698"/>
    </source>
</evidence>
<accession>A0A1L8GPC0</accession>
<evidence type="ECO:0000256" key="4">
    <source>
        <dbReference type="ARBA" id="ARBA00022989"/>
    </source>
</evidence>
<evidence type="ECO:0000256" key="3">
    <source>
        <dbReference type="ARBA" id="ARBA00022692"/>
    </source>
</evidence>
<dbReference type="CTD" id="100037040"/>
<dbReference type="STRING" id="8355.A0A1L8GPC0"/>
<comment type="subcellular location">
    <subcellularLocation>
        <location evidence="1">Membrane</location>
    </subcellularLocation>
</comment>
<dbReference type="OrthoDB" id="9529463at2759"/>
<organism evidence="6 7">
    <name type="scientific">Xenopus laevis</name>
    <name type="common">African clawed frog</name>
    <dbReference type="NCBI Taxonomy" id="8355"/>
    <lineage>
        <taxon>Eukaryota</taxon>
        <taxon>Metazoa</taxon>
        <taxon>Chordata</taxon>
        <taxon>Craniata</taxon>
        <taxon>Vertebrata</taxon>
        <taxon>Euteleostomi</taxon>
        <taxon>Amphibia</taxon>
        <taxon>Batrachia</taxon>
        <taxon>Anura</taxon>
        <taxon>Pipoidea</taxon>
        <taxon>Pipidae</taxon>
        <taxon>Xenopodinae</taxon>
        <taxon>Xenopus</taxon>
        <taxon>Xenopus</taxon>
    </lineage>
</organism>
<dbReference type="GO" id="GO:0016020">
    <property type="term" value="C:membrane"/>
    <property type="evidence" value="ECO:0007669"/>
    <property type="project" value="UniProtKB-SubCell"/>
</dbReference>
<keyword evidence="6" id="KW-1185">Reference proteome</keyword>
<protein>
    <submittedName>
        <fullName evidence="7">T-cell leukemia translocation-altered gene protein homolog isoform X1</fullName>
    </submittedName>
</protein>
<dbReference type="PaxDb" id="8355-A0A1L8GPC0"/>
<dbReference type="InterPro" id="IPR016560">
    <property type="entry name" value="TCTA"/>
</dbReference>
<evidence type="ECO:0000256" key="2">
    <source>
        <dbReference type="ARBA" id="ARBA00007537"/>
    </source>
</evidence>
<dbReference type="GO" id="GO:0072675">
    <property type="term" value="P:osteoclast fusion"/>
    <property type="evidence" value="ECO:0007669"/>
    <property type="project" value="TreeGrafter"/>
</dbReference>
<comment type="similarity">
    <text evidence="2">Belongs to the TCTA family.</text>
</comment>
<keyword evidence="4" id="KW-1133">Transmembrane helix</keyword>
<dbReference type="Proteomes" id="UP000186698">
    <property type="component" value="Chromosome 4L"/>
</dbReference>
<dbReference type="PANTHER" id="PTHR32267:SF2">
    <property type="entry name" value="T-CELL LEUKEMIA TRANSLOCATION-ALTERED GENE PROTEIN"/>
    <property type="match status" value="1"/>
</dbReference>
<dbReference type="Bgee" id="100037040">
    <property type="expression patterns" value="Expressed in muscle tissue and 19 other cell types or tissues"/>
</dbReference>
<dbReference type="KEGG" id="xla:100037040"/>
<evidence type="ECO:0000313" key="7">
    <source>
        <dbReference type="RefSeq" id="XP_018114434.1"/>
    </source>
</evidence>
<name>A0A1L8GPC0_XENLA</name>
<gene>
    <name evidence="7" type="primary">LOC100037040</name>
</gene>
<evidence type="ECO:0000256" key="1">
    <source>
        <dbReference type="ARBA" id="ARBA00004370"/>
    </source>
</evidence>
<keyword evidence="5" id="KW-0472">Membrane</keyword>
<dbReference type="PANTHER" id="PTHR32267">
    <property type="entry name" value="T-CELL LEUKEMIA TRANSLOCATION-ALTERED GENE PROTEIN"/>
    <property type="match status" value="1"/>
</dbReference>
<dbReference type="Pfam" id="PF15128">
    <property type="entry name" value="T_cell_tran_alt"/>
    <property type="match status" value="1"/>
</dbReference>
<dbReference type="AlphaFoldDB" id="A0A1L8GPC0"/>
<proteinExistence type="inferred from homology"/>
<keyword evidence="3" id="KW-0812">Transmembrane</keyword>
<dbReference type="GeneID" id="100037040"/>
<sequence length="116" mass="13117">MMAETWASEIMTQALGCLQAFSSEFTLEWENSDMKAAIFKLLLGWIVLSVTAIQLAWKSYGATVNSIYYRQGENVAPRLYRPPETSSSLRSVMYGGAKRRNPRVPCSFPIMGEFKH</sequence>